<sequence>MCFSLLPSSPLLLSGNINATSGLVEQLFLDLCVQDILNNTAGMNLVEPWATKYVESLRDRRYGDAIWARYHIGGDMGEGIIDDGSGNMTVIEAIEEDARGYRVNDPALYASALSFYAQTSNEDSHASDVLALIRRIGEEDDTELERDLEKRKTFGISCSRNNLAYENACYYLLRYMGESRAFIGDTRSVYSYGNCYLRVGPMLIIQECDFVPACCSYTAVSGYSPKNSGHRTICLSSKRLGCS</sequence>
<organism evidence="1 2">
    <name type="scientific">Aspergillus granulosus</name>
    <dbReference type="NCBI Taxonomy" id="176169"/>
    <lineage>
        <taxon>Eukaryota</taxon>
        <taxon>Fungi</taxon>
        <taxon>Dikarya</taxon>
        <taxon>Ascomycota</taxon>
        <taxon>Pezizomycotina</taxon>
        <taxon>Eurotiomycetes</taxon>
        <taxon>Eurotiomycetidae</taxon>
        <taxon>Eurotiales</taxon>
        <taxon>Aspergillaceae</taxon>
        <taxon>Aspergillus</taxon>
        <taxon>Aspergillus subgen. Nidulantes</taxon>
    </lineage>
</organism>
<evidence type="ECO:0000313" key="1">
    <source>
        <dbReference type="EMBL" id="KAL2809740.1"/>
    </source>
</evidence>
<reference evidence="1 2" key="1">
    <citation type="submission" date="2024-07" db="EMBL/GenBank/DDBJ databases">
        <title>Section-level genome sequencing and comparative genomics of Aspergillus sections Usti and Cavernicolus.</title>
        <authorList>
            <consortium name="Lawrence Berkeley National Laboratory"/>
            <person name="Nybo J.L."/>
            <person name="Vesth T.C."/>
            <person name="Theobald S."/>
            <person name="Frisvad J.C."/>
            <person name="Larsen T.O."/>
            <person name="Kjaerboelling I."/>
            <person name="Rothschild-Mancinelli K."/>
            <person name="Lyhne E.K."/>
            <person name="Kogle M.E."/>
            <person name="Barry K."/>
            <person name="Clum A."/>
            <person name="Na H."/>
            <person name="Ledsgaard L."/>
            <person name="Lin J."/>
            <person name="Lipzen A."/>
            <person name="Kuo A."/>
            <person name="Riley R."/>
            <person name="Mondo S."/>
            <person name="Labutti K."/>
            <person name="Haridas S."/>
            <person name="Pangalinan J."/>
            <person name="Salamov A.A."/>
            <person name="Simmons B.A."/>
            <person name="Magnuson J.K."/>
            <person name="Chen J."/>
            <person name="Drula E."/>
            <person name="Henrissat B."/>
            <person name="Wiebenga A."/>
            <person name="Lubbers R.J."/>
            <person name="Gomes A.C."/>
            <person name="Makela M.R."/>
            <person name="Stajich J."/>
            <person name="Grigoriev I.V."/>
            <person name="Mortensen U.H."/>
            <person name="De Vries R.P."/>
            <person name="Baker S.E."/>
            <person name="Andersen M.R."/>
        </authorList>
    </citation>
    <scope>NUCLEOTIDE SEQUENCE [LARGE SCALE GENOMIC DNA]</scope>
    <source>
        <strain evidence="1 2">CBS 588.65</strain>
    </source>
</reference>
<keyword evidence="2" id="KW-1185">Reference proteome</keyword>
<gene>
    <name evidence="1" type="ORF">BJX63DRAFT_445135</name>
</gene>
<evidence type="ECO:0000313" key="2">
    <source>
        <dbReference type="Proteomes" id="UP001610334"/>
    </source>
</evidence>
<dbReference type="Proteomes" id="UP001610334">
    <property type="component" value="Unassembled WGS sequence"/>
</dbReference>
<accession>A0ABR4H2S7</accession>
<protein>
    <submittedName>
        <fullName evidence="1">Uncharacterized protein</fullName>
    </submittedName>
</protein>
<comment type="caution">
    <text evidence="1">The sequence shown here is derived from an EMBL/GenBank/DDBJ whole genome shotgun (WGS) entry which is preliminary data.</text>
</comment>
<proteinExistence type="predicted"/>
<dbReference type="EMBL" id="JBFXLT010000083">
    <property type="protein sequence ID" value="KAL2809740.1"/>
    <property type="molecule type" value="Genomic_DNA"/>
</dbReference>
<name>A0ABR4H2S7_9EURO</name>